<name>A0A058ZI59_FONAL</name>
<feature type="compositionally biased region" description="Acidic residues" evidence="1">
    <location>
        <begin position="408"/>
        <end position="422"/>
    </location>
</feature>
<protein>
    <submittedName>
        <fullName evidence="2">Uncharacterized protein</fullName>
    </submittedName>
</protein>
<feature type="compositionally biased region" description="Basic and acidic residues" evidence="1">
    <location>
        <begin position="397"/>
        <end position="407"/>
    </location>
</feature>
<organism evidence="2">
    <name type="scientific">Fonticula alba</name>
    <name type="common">Slime mold</name>
    <dbReference type="NCBI Taxonomy" id="691883"/>
    <lineage>
        <taxon>Eukaryota</taxon>
        <taxon>Rotosphaerida</taxon>
        <taxon>Fonticulaceae</taxon>
        <taxon>Fonticula</taxon>
    </lineage>
</organism>
<dbReference type="EMBL" id="KB932201">
    <property type="protein sequence ID" value="KCV73212.1"/>
    <property type="molecule type" value="Genomic_DNA"/>
</dbReference>
<dbReference type="RefSeq" id="XP_009492913.1">
    <property type="nucleotide sequence ID" value="XM_009494638.1"/>
</dbReference>
<evidence type="ECO:0000313" key="2">
    <source>
        <dbReference type="EMBL" id="KCV73212.1"/>
    </source>
</evidence>
<evidence type="ECO:0000313" key="3">
    <source>
        <dbReference type="Proteomes" id="UP000030693"/>
    </source>
</evidence>
<dbReference type="GeneID" id="20525479"/>
<dbReference type="Proteomes" id="UP000030693">
    <property type="component" value="Unassembled WGS sequence"/>
</dbReference>
<feature type="region of interest" description="Disordered" evidence="1">
    <location>
        <begin position="377"/>
        <end position="434"/>
    </location>
</feature>
<dbReference type="AlphaFoldDB" id="A0A058ZI59"/>
<reference evidence="2" key="1">
    <citation type="submission" date="2013-04" db="EMBL/GenBank/DDBJ databases">
        <title>The Genome Sequence of Fonticula alba ATCC 38817.</title>
        <authorList>
            <consortium name="The Broad Institute Genomics Platform"/>
            <person name="Russ C."/>
            <person name="Cuomo C."/>
            <person name="Burger G."/>
            <person name="Gray M.W."/>
            <person name="Holland P.W.H."/>
            <person name="King N."/>
            <person name="Lang F.B.F."/>
            <person name="Roger A.J."/>
            <person name="Ruiz-Trillo I."/>
            <person name="Brown M."/>
            <person name="Walker B."/>
            <person name="Young S."/>
            <person name="Zeng Q."/>
            <person name="Gargeya S."/>
            <person name="Fitzgerald M."/>
            <person name="Haas B."/>
            <person name="Abouelleil A."/>
            <person name="Allen A.W."/>
            <person name="Alvarado L."/>
            <person name="Arachchi H.M."/>
            <person name="Berlin A.M."/>
            <person name="Chapman S.B."/>
            <person name="Gainer-Dewar J."/>
            <person name="Goldberg J."/>
            <person name="Griggs A."/>
            <person name="Gujja S."/>
            <person name="Hansen M."/>
            <person name="Howarth C."/>
            <person name="Imamovic A."/>
            <person name="Ireland A."/>
            <person name="Larimer J."/>
            <person name="McCowan C."/>
            <person name="Murphy C."/>
            <person name="Pearson M."/>
            <person name="Poon T.W."/>
            <person name="Priest M."/>
            <person name="Roberts A."/>
            <person name="Saif S."/>
            <person name="Shea T."/>
            <person name="Sisk P."/>
            <person name="Sykes S."/>
            <person name="Wortman J."/>
            <person name="Nusbaum C."/>
            <person name="Birren B."/>
        </authorList>
    </citation>
    <scope>NUCLEOTIDE SEQUENCE [LARGE SCALE GENOMIC DNA]</scope>
    <source>
        <strain evidence="2">ATCC 38817</strain>
    </source>
</reference>
<feature type="region of interest" description="Disordered" evidence="1">
    <location>
        <begin position="478"/>
        <end position="505"/>
    </location>
</feature>
<feature type="region of interest" description="Disordered" evidence="1">
    <location>
        <begin position="28"/>
        <end position="49"/>
    </location>
</feature>
<accession>A0A058ZI59</accession>
<keyword evidence="3" id="KW-1185">Reference proteome</keyword>
<proteinExistence type="predicted"/>
<sequence>MSLMVALGRCGTRPPAFWRVAPMTAATVTSHHHHQQQQQQQQRCRHPPQRGYTRVYPQPGMTLELPHPFSRRVGRPTLPALTPADFLAHHNYHAEHSAQLAATVAAVDVGAISLRPSLPQALEKIALASVFSRRSPLARPRGASHPGNPPTPKPELLSVASDCAQYMFFLARCCKKPHIKRRLRRLAEMLLNRLHLANDDELCQKLNWSYTVVIEMVSHIPLVVPLPPLLIQRLAMSPERYARRPLYGLDWSSQEVQLGLDAQVCPQTGRPAIHHLDRVRQILDYLGADSPDLRLLETSLHRVRAAAAGAPPVSPTVPPTPEELTAAWRSRHLADPLERWKRTVHPRLLFIGFGTTINHTPNGLHNMLDASLRQRFRRQRQGMSQATALAASGMAPAKEDTPQHSDLEEPDSGSEAEWEDGSSFDPNAPPPAIPTLEELAAEPKLPPAALEAAATRHMSPLVALQLRAAQHAAEAEAAAAAEAAATQPPGLQPAADTSEDNTAAMPEFPVGLAPEQSGRSAVAPLRGHLIRRGSMPILRLSSRRTNQRACLQDTRSGRRAKAFLTPTHLHRLIQAILRGDTMRFGELNVAALIMALPFYAASLSGDGWMIRPAGEGADGETLVRRSDADPDADPHLFVTDRRRYSLKDHPRADPARPRLAEDPHYQAEDPLFLDYLTLLAADSSDDGRGFHAHGHDLGSVYLSCRYISPSLDPLAAELRQEQLTPRDAPSPEALARLEAHLDPRVLVRARYYRRRMAETLFTDSDYLRSLERMDNKRN</sequence>
<gene>
    <name evidence="2" type="ORF">H696_00754</name>
</gene>
<evidence type="ECO:0000256" key="1">
    <source>
        <dbReference type="SAM" id="MobiDB-lite"/>
    </source>
</evidence>